<dbReference type="PRINTS" id="PR00344">
    <property type="entry name" value="BCTRLSENSOR"/>
</dbReference>
<dbReference type="PROSITE" id="PS50885">
    <property type="entry name" value="HAMP"/>
    <property type="match status" value="1"/>
</dbReference>
<evidence type="ECO:0000256" key="4">
    <source>
        <dbReference type="ARBA" id="ARBA00022553"/>
    </source>
</evidence>
<keyword evidence="9" id="KW-0902">Two-component regulatory system</keyword>
<dbReference type="CDD" id="cd00082">
    <property type="entry name" value="HisKA"/>
    <property type="match status" value="1"/>
</dbReference>
<dbReference type="GO" id="GO:0016301">
    <property type="term" value="F:kinase activity"/>
    <property type="evidence" value="ECO:0007669"/>
    <property type="project" value="UniProtKB-KW"/>
</dbReference>
<evidence type="ECO:0000256" key="12">
    <source>
        <dbReference type="SAM" id="Phobius"/>
    </source>
</evidence>
<name>A0ABV9S8V2_9PSEU</name>
<feature type="region of interest" description="Disordered" evidence="11">
    <location>
        <begin position="49"/>
        <end position="72"/>
    </location>
</feature>
<dbReference type="InterPro" id="IPR050428">
    <property type="entry name" value="TCS_sensor_his_kinase"/>
</dbReference>
<dbReference type="InterPro" id="IPR004358">
    <property type="entry name" value="Sig_transdc_His_kin-like_C"/>
</dbReference>
<dbReference type="Pfam" id="PF02518">
    <property type="entry name" value="HATPase_c"/>
    <property type="match status" value="1"/>
</dbReference>
<evidence type="ECO:0000256" key="1">
    <source>
        <dbReference type="ARBA" id="ARBA00000085"/>
    </source>
</evidence>
<accession>A0ABV9S8V2</accession>
<dbReference type="Pfam" id="PF00512">
    <property type="entry name" value="HisKA"/>
    <property type="match status" value="1"/>
</dbReference>
<evidence type="ECO:0000256" key="2">
    <source>
        <dbReference type="ARBA" id="ARBA00004236"/>
    </source>
</evidence>
<evidence type="ECO:0000256" key="9">
    <source>
        <dbReference type="ARBA" id="ARBA00023012"/>
    </source>
</evidence>
<dbReference type="EMBL" id="JBHSIS010000022">
    <property type="protein sequence ID" value="MFC4858127.1"/>
    <property type="molecule type" value="Genomic_DNA"/>
</dbReference>
<evidence type="ECO:0000259" key="14">
    <source>
        <dbReference type="PROSITE" id="PS50885"/>
    </source>
</evidence>
<dbReference type="CDD" id="cd00075">
    <property type="entry name" value="HATPase"/>
    <property type="match status" value="1"/>
</dbReference>
<keyword evidence="6 12" id="KW-0812">Transmembrane</keyword>
<dbReference type="SUPFAM" id="SSF47384">
    <property type="entry name" value="Homodimeric domain of signal transducing histidine kinase"/>
    <property type="match status" value="1"/>
</dbReference>
<sequence length="462" mass="50250">MSRTRRERRMLLRNRITWATACVVAVAIATISTIAWFATQHNLRTQLDETLREGQPPPRTTPAPGPRRPDLTALCSPDPVNRDLRRFLEDIQLLGSDGTTCVPTGVEPVVIEPGDLDLDDVTLRDGHTSSGAPVRVLLRPLENGDVLVVSRSLTEIQGTLTGLRNVLIVVSVLAAALVGVAARLLTRSALAPLERLTETAEEIARTEDLQTPITVSGRDEAGRLGRAFAAMTAALSESRHRQRELVNDAAHELRTPLTSLLTNVDLLILSQSTGRPLPAGQQATILNRLQAQAHEFRDLVNELVILARDERELERTPVDIPTVIDNAARRAESRARGHRFDIDHTPWLVIGDKTALERTVLNLLDNAIKFSPADSTITVRSRPGWLTVTDEGPGIPATHRQHAFDRFWRAPDARALPGSGLGLAIVADTVIAHGGSVKFATPPATRGTSVRIELPAATDQGL</sequence>
<dbReference type="PROSITE" id="PS50109">
    <property type="entry name" value="HIS_KIN"/>
    <property type="match status" value="1"/>
</dbReference>
<evidence type="ECO:0000256" key="5">
    <source>
        <dbReference type="ARBA" id="ARBA00022679"/>
    </source>
</evidence>
<evidence type="ECO:0000256" key="8">
    <source>
        <dbReference type="ARBA" id="ARBA00022989"/>
    </source>
</evidence>
<feature type="transmembrane region" description="Helical" evidence="12">
    <location>
        <begin position="16"/>
        <end position="38"/>
    </location>
</feature>
<comment type="caution">
    <text evidence="15">The sequence shown here is derived from an EMBL/GenBank/DDBJ whole genome shotgun (WGS) entry which is preliminary data.</text>
</comment>
<evidence type="ECO:0000256" key="11">
    <source>
        <dbReference type="SAM" id="MobiDB-lite"/>
    </source>
</evidence>
<evidence type="ECO:0000256" key="3">
    <source>
        <dbReference type="ARBA" id="ARBA00012438"/>
    </source>
</evidence>
<keyword evidence="16" id="KW-1185">Reference proteome</keyword>
<dbReference type="SUPFAM" id="SSF55874">
    <property type="entry name" value="ATPase domain of HSP90 chaperone/DNA topoisomerase II/histidine kinase"/>
    <property type="match status" value="1"/>
</dbReference>
<dbReference type="InterPro" id="IPR003594">
    <property type="entry name" value="HATPase_dom"/>
</dbReference>
<dbReference type="InterPro" id="IPR036097">
    <property type="entry name" value="HisK_dim/P_sf"/>
</dbReference>
<protein>
    <recommendedName>
        <fullName evidence="3">histidine kinase</fullName>
        <ecNumber evidence="3">2.7.13.3</ecNumber>
    </recommendedName>
</protein>
<reference evidence="16" key="1">
    <citation type="journal article" date="2019" name="Int. J. Syst. Evol. Microbiol.">
        <title>The Global Catalogue of Microorganisms (GCM) 10K type strain sequencing project: providing services to taxonomists for standard genome sequencing and annotation.</title>
        <authorList>
            <consortium name="The Broad Institute Genomics Platform"/>
            <consortium name="The Broad Institute Genome Sequencing Center for Infectious Disease"/>
            <person name="Wu L."/>
            <person name="Ma J."/>
        </authorList>
    </citation>
    <scope>NUCLEOTIDE SEQUENCE [LARGE SCALE GENOMIC DNA]</scope>
    <source>
        <strain evidence="16">ZS-22-S1</strain>
    </source>
</reference>
<keyword evidence="10 12" id="KW-0472">Membrane</keyword>
<dbReference type="SMART" id="SM00304">
    <property type="entry name" value="HAMP"/>
    <property type="match status" value="1"/>
</dbReference>
<dbReference type="PANTHER" id="PTHR45436:SF5">
    <property type="entry name" value="SENSOR HISTIDINE KINASE TRCS"/>
    <property type="match status" value="1"/>
</dbReference>
<evidence type="ECO:0000256" key="6">
    <source>
        <dbReference type="ARBA" id="ARBA00022692"/>
    </source>
</evidence>
<comment type="subcellular location">
    <subcellularLocation>
        <location evidence="2">Cell membrane</location>
    </subcellularLocation>
</comment>
<keyword evidence="8 12" id="KW-1133">Transmembrane helix</keyword>
<dbReference type="Proteomes" id="UP001595859">
    <property type="component" value="Unassembled WGS sequence"/>
</dbReference>
<comment type="catalytic activity">
    <reaction evidence="1">
        <text>ATP + protein L-histidine = ADP + protein N-phospho-L-histidine.</text>
        <dbReference type="EC" id="2.7.13.3"/>
    </reaction>
</comment>
<organism evidence="15 16">
    <name type="scientific">Actinophytocola glycyrrhizae</name>
    <dbReference type="NCBI Taxonomy" id="2044873"/>
    <lineage>
        <taxon>Bacteria</taxon>
        <taxon>Bacillati</taxon>
        <taxon>Actinomycetota</taxon>
        <taxon>Actinomycetes</taxon>
        <taxon>Pseudonocardiales</taxon>
        <taxon>Pseudonocardiaceae</taxon>
    </lineage>
</organism>
<dbReference type="PANTHER" id="PTHR45436">
    <property type="entry name" value="SENSOR HISTIDINE KINASE YKOH"/>
    <property type="match status" value="1"/>
</dbReference>
<dbReference type="Gene3D" id="3.30.565.10">
    <property type="entry name" value="Histidine kinase-like ATPase, C-terminal domain"/>
    <property type="match status" value="1"/>
</dbReference>
<keyword evidence="7 15" id="KW-0418">Kinase</keyword>
<dbReference type="EC" id="2.7.13.3" evidence="3"/>
<dbReference type="InterPro" id="IPR003661">
    <property type="entry name" value="HisK_dim/P_dom"/>
</dbReference>
<feature type="compositionally biased region" description="Pro residues" evidence="11">
    <location>
        <begin position="55"/>
        <end position="66"/>
    </location>
</feature>
<keyword evidence="5" id="KW-0808">Transferase</keyword>
<evidence type="ECO:0000313" key="15">
    <source>
        <dbReference type="EMBL" id="MFC4858127.1"/>
    </source>
</evidence>
<dbReference type="InterPro" id="IPR005467">
    <property type="entry name" value="His_kinase_dom"/>
</dbReference>
<dbReference type="Gene3D" id="1.10.287.130">
    <property type="match status" value="1"/>
</dbReference>
<gene>
    <name evidence="15" type="ORF">ACFPCV_31900</name>
</gene>
<evidence type="ECO:0000256" key="10">
    <source>
        <dbReference type="ARBA" id="ARBA00023136"/>
    </source>
</evidence>
<dbReference type="Pfam" id="PF00672">
    <property type="entry name" value="HAMP"/>
    <property type="match status" value="1"/>
</dbReference>
<dbReference type="RefSeq" id="WP_378060370.1">
    <property type="nucleotide sequence ID" value="NZ_JBHSIS010000022.1"/>
</dbReference>
<feature type="domain" description="HAMP" evidence="14">
    <location>
        <begin position="187"/>
        <end position="240"/>
    </location>
</feature>
<dbReference type="SUPFAM" id="SSF158472">
    <property type="entry name" value="HAMP domain-like"/>
    <property type="match status" value="1"/>
</dbReference>
<proteinExistence type="predicted"/>
<dbReference type="InterPro" id="IPR003660">
    <property type="entry name" value="HAMP_dom"/>
</dbReference>
<dbReference type="SMART" id="SM00387">
    <property type="entry name" value="HATPase_c"/>
    <property type="match status" value="1"/>
</dbReference>
<dbReference type="SMART" id="SM00388">
    <property type="entry name" value="HisKA"/>
    <property type="match status" value="1"/>
</dbReference>
<dbReference type="CDD" id="cd06225">
    <property type="entry name" value="HAMP"/>
    <property type="match status" value="1"/>
</dbReference>
<dbReference type="InterPro" id="IPR036890">
    <property type="entry name" value="HATPase_C_sf"/>
</dbReference>
<evidence type="ECO:0000313" key="16">
    <source>
        <dbReference type="Proteomes" id="UP001595859"/>
    </source>
</evidence>
<evidence type="ECO:0000256" key="7">
    <source>
        <dbReference type="ARBA" id="ARBA00022777"/>
    </source>
</evidence>
<evidence type="ECO:0000259" key="13">
    <source>
        <dbReference type="PROSITE" id="PS50109"/>
    </source>
</evidence>
<keyword evidence="4" id="KW-0597">Phosphoprotein</keyword>
<feature type="domain" description="Histidine kinase" evidence="13">
    <location>
        <begin position="248"/>
        <end position="458"/>
    </location>
</feature>
<dbReference type="Gene3D" id="6.10.340.10">
    <property type="match status" value="1"/>
</dbReference>